<dbReference type="AlphaFoldDB" id="A0A517SBP6"/>
<keyword evidence="2" id="KW-1185">Reference proteome</keyword>
<proteinExistence type="predicted"/>
<reference evidence="1 2" key="1">
    <citation type="submission" date="2019-02" db="EMBL/GenBank/DDBJ databases">
        <title>Deep-cultivation of Planctomycetes and their phenomic and genomic characterization uncovers novel biology.</title>
        <authorList>
            <person name="Wiegand S."/>
            <person name="Jogler M."/>
            <person name="Boedeker C."/>
            <person name="Pinto D."/>
            <person name="Vollmers J."/>
            <person name="Rivas-Marin E."/>
            <person name="Kohn T."/>
            <person name="Peeters S.H."/>
            <person name="Heuer A."/>
            <person name="Rast P."/>
            <person name="Oberbeckmann S."/>
            <person name="Bunk B."/>
            <person name="Jeske O."/>
            <person name="Meyerdierks A."/>
            <person name="Storesund J.E."/>
            <person name="Kallscheuer N."/>
            <person name="Luecker S."/>
            <person name="Lage O.M."/>
            <person name="Pohl T."/>
            <person name="Merkel B.J."/>
            <person name="Hornburger P."/>
            <person name="Mueller R.-W."/>
            <person name="Bruemmer F."/>
            <person name="Labrenz M."/>
            <person name="Spormann A.M."/>
            <person name="Op den Camp H."/>
            <person name="Overmann J."/>
            <person name="Amann R."/>
            <person name="Jetten M.S.M."/>
            <person name="Mascher T."/>
            <person name="Medema M.H."/>
            <person name="Devos D.P."/>
            <person name="Kaster A.-K."/>
            <person name="Ovreas L."/>
            <person name="Rohde M."/>
            <person name="Galperin M.Y."/>
            <person name="Jogler C."/>
        </authorList>
    </citation>
    <scope>NUCLEOTIDE SEQUENCE [LARGE SCALE GENOMIC DNA]</scope>
    <source>
        <strain evidence="1 2">Pan44</strain>
    </source>
</reference>
<dbReference type="EMBL" id="CP036271">
    <property type="protein sequence ID" value="QDT53549.1"/>
    <property type="molecule type" value="Genomic_DNA"/>
</dbReference>
<gene>
    <name evidence="1" type="ORF">Pan44_15710</name>
</gene>
<evidence type="ECO:0000313" key="1">
    <source>
        <dbReference type="EMBL" id="QDT53549.1"/>
    </source>
</evidence>
<sequence>MGWFSRKDWNVLAVIFERSDLYTVAGQRAKGGDADKARDGAKLHKRAVFWAVFDQKRSFVEGGPGQGAINVPPEVVKKLERELPMNRTVQDVLKALEAGTENKCAKSLQWMGYPKKAVQKDEEDFS</sequence>
<dbReference type="Proteomes" id="UP000315700">
    <property type="component" value="Chromosome"/>
</dbReference>
<organism evidence="1 2">
    <name type="scientific">Caulifigura coniformis</name>
    <dbReference type="NCBI Taxonomy" id="2527983"/>
    <lineage>
        <taxon>Bacteria</taxon>
        <taxon>Pseudomonadati</taxon>
        <taxon>Planctomycetota</taxon>
        <taxon>Planctomycetia</taxon>
        <taxon>Planctomycetales</taxon>
        <taxon>Planctomycetaceae</taxon>
        <taxon>Caulifigura</taxon>
    </lineage>
</organism>
<accession>A0A517SBP6</accession>
<dbReference type="KEGG" id="ccos:Pan44_15710"/>
<dbReference type="RefSeq" id="WP_145028846.1">
    <property type="nucleotide sequence ID" value="NZ_CP036271.1"/>
</dbReference>
<protein>
    <submittedName>
        <fullName evidence="1">Uncharacterized protein</fullName>
    </submittedName>
</protein>
<evidence type="ECO:0000313" key="2">
    <source>
        <dbReference type="Proteomes" id="UP000315700"/>
    </source>
</evidence>
<name>A0A517SBP6_9PLAN</name>
<dbReference type="InParanoid" id="A0A517SBP6"/>
<dbReference type="OrthoDB" id="214632at2"/>